<evidence type="ECO:0000256" key="1">
    <source>
        <dbReference type="ARBA" id="ARBA00022676"/>
    </source>
</evidence>
<dbReference type="Pfam" id="PF19745">
    <property type="entry name" value="FUT8_N_cat"/>
    <property type="match status" value="1"/>
</dbReference>
<dbReference type="GO" id="GO:0046921">
    <property type="term" value="F:alpha-(1-&gt;6)-fucosyltransferase activity"/>
    <property type="evidence" value="ECO:0007669"/>
    <property type="project" value="TreeGrafter"/>
</dbReference>
<evidence type="ECO:0000256" key="2">
    <source>
        <dbReference type="ARBA" id="ARBA00022679"/>
    </source>
</evidence>
<evidence type="ECO:0000256" key="3">
    <source>
        <dbReference type="PROSITE-ProRule" id="PRU00992"/>
    </source>
</evidence>
<keyword evidence="5" id="KW-1185">Reference proteome</keyword>
<dbReference type="GO" id="GO:0006487">
    <property type="term" value="P:protein N-linked glycosylation"/>
    <property type="evidence" value="ECO:0007669"/>
    <property type="project" value="TreeGrafter"/>
</dbReference>
<organism evidence="5 6">
    <name type="scientific">Trichobilharzia regenti</name>
    <name type="common">Nasal bird schistosome</name>
    <dbReference type="NCBI Taxonomy" id="157069"/>
    <lineage>
        <taxon>Eukaryota</taxon>
        <taxon>Metazoa</taxon>
        <taxon>Spiralia</taxon>
        <taxon>Lophotrochozoa</taxon>
        <taxon>Platyhelminthes</taxon>
        <taxon>Trematoda</taxon>
        <taxon>Digenea</taxon>
        <taxon>Strigeidida</taxon>
        <taxon>Schistosomatoidea</taxon>
        <taxon>Schistosomatidae</taxon>
        <taxon>Trichobilharzia</taxon>
    </lineage>
</organism>
<dbReference type="PANTHER" id="PTHR13132:SF29">
    <property type="entry name" value="ALPHA-(1,6)-FUCOSYLTRANSFERASE"/>
    <property type="match status" value="1"/>
</dbReference>
<dbReference type="PROSITE" id="PS51659">
    <property type="entry name" value="GT23"/>
    <property type="match status" value="1"/>
</dbReference>
<dbReference type="Proteomes" id="UP000050795">
    <property type="component" value="Unassembled WGS sequence"/>
</dbReference>
<comment type="similarity">
    <text evidence="3">Belongs to the glycosyltransferase 23 family.</text>
</comment>
<keyword evidence="2 3" id="KW-0808">Transferase</keyword>
<feature type="domain" description="GT23" evidence="4">
    <location>
        <begin position="187"/>
        <end position="493"/>
    </location>
</feature>
<feature type="region of interest" description="Important for donor substrate binding" evidence="3">
    <location>
        <begin position="337"/>
        <end position="338"/>
    </location>
</feature>
<name>A0AA85J574_TRIRE</name>
<proteinExistence type="inferred from homology"/>
<dbReference type="PANTHER" id="PTHR13132">
    <property type="entry name" value="ALPHA- 1,6 -FUCOSYLTRANSFERASE"/>
    <property type="match status" value="1"/>
</dbReference>
<sequence length="582" mass="67581">MDSTAAFLHFCVQDFFSKITKSKETTCREAVIQERRDAGAKIDWISAQMILLRDMFNNYSQNHTNTLHTRLFPVTSSIGYSHEILRRRAIHYLHEMKYTSVGLHKIAQSLEEFSNLHESNTSVSSIRISLERYEIQLHEIIEDMEAHLKELGETDGFSRFRITGLNQLAETVQRRIRQLQNPTNCQTAKYITFDFTNLCGFGCSVHQLTACLHMAFEHKRVLVLKKNSPGDIFREWLKQNTIPLSEKCSYEDLNDKTDIIECPLKAYIPSDKDWIPNVLPRDLAEKLIYLHEAPYAWFAGQLTAYVLRPNLHLSQLINQSLSGFRRSDHPVVGVHIRRTDKLIWEAQSHDLEEYMKHVDDYFNSFENTTPLLKPEIYNSNGYNLNNHTKDIERLTYRNRSVYLTTDEPSLFDQFTTNHPNYILYGSQRRSMSAGTENRRSMDSMSNAFTDTLALSETDFLVCTFSSNMCRLAYELMQTRHEKLGDASQLVKSLDNVHHSEDFSRVKFEVLIPDLRAGLNYGDLVNLYKNHWNGSSSNILMWRNDGRSGDGQQKLSSDKQENSFNAPAYKFRPELKITNFSWL</sequence>
<dbReference type="InterPro" id="IPR045573">
    <property type="entry name" value="Fut8_N_cat"/>
</dbReference>
<dbReference type="CDD" id="cd11300">
    <property type="entry name" value="Fut8_like"/>
    <property type="match status" value="1"/>
</dbReference>
<reference evidence="6" key="2">
    <citation type="submission" date="2023-11" db="UniProtKB">
        <authorList>
            <consortium name="WormBaseParasite"/>
        </authorList>
    </citation>
    <scope>IDENTIFICATION</scope>
</reference>
<dbReference type="InterPro" id="IPR027350">
    <property type="entry name" value="GT23_dom"/>
</dbReference>
<dbReference type="WBParaSite" id="TREG1_141390.1">
    <property type="protein sequence ID" value="TREG1_141390.1"/>
    <property type="gene ID" value="TREG1_141390"/>
</dbReference>
<dbReference type="Gene3D" id="3.40.50.11350">
    <property type="match status" value="1"/>
</dbReference>
<dbReference type="AlphaFoldDB" id="A0AA85J574"/>
<evidence type="ECO:0000313" key="6">
    <source>
        <dbReference type="WBParaSite" id="TREG1_141390.1"/>
    </source>
</evidence>
<evidence type="ECO:0000259" key="4">
    <source>
        <dbReference type="PROSITE" id="PS51659"/>
    </source>
</evidence>
<evidence type="ECO:0000313" key="5">
    <source>
        <dbReference type="Proteomes" id="UP000050795"/>
    </source>
</evidence>
<reference evidence="5" key="1">
    <citation type="submission" date="2022-06" db="EMBL/GenBank/DDBJ databases">
        <authorList>
            <person name="Berger JAMES D."/>
            <person name="Berger JAMES D."/>
        </authorList>
    </citation>
    <scope>NUCLEOTIDE SEQUENCE [LARGE SCALE GENOMIC DNA]</scope>
</reference>
<protein>
    <recommendedName>
        <fullName evidence="4">GT23 domain-containing protein</fullName>
    </recommendedName>
</protein>
<accession>A0AA85J574</accession>
<keyword evidence="1 3" id="KW-0328">Glycosyltransferase</keyword>